<evidence type="ECO:0000256" key="3">
    <source>
        <dbReference type="ARBA" id="ARBA00022448"/>
    </source>
</evidence>
<dbReference type="PANTHER" id="PTHR11690">
    <property type="entry name" value="AMILORIDE-SENSITIVE SODIUM CHANNEL-RELATED"/>
    <property type="match status" value="1"/>
</dbReference>
<keyword evidence="10 12" id="KW-0739">Sodium transport</keyword>
<keyword evidence="11 12" id="KW-0407">Ion channel</keyword>
<evidence type="ECO:0000256" key="2">
    <source>
        <dbReference type="ARBA" id="ARBA00007193"/>
    </source>
</evidence>
<dbReference type="GO" id="GO:0015280">
    <property type="term" value="F:ligand-gated sodium channel activity"/>
    <property type="evidence" value="ECO:0007669"/>
    <property type="project" value="TreeGrafter"/>
</dbReference>
<name>A0A8S1D287_9INSE</name>
<sequence length="1029" mass="115786">MPGPEKASLKIRGKWKQAVDAATIQSRAKKLVSTWAGADEDSLTWRSFKDVGVAGVDAAMDKKSPKLRRVLWAVVLVICLSLMLAQCMDRVMRYIAEPVNVNVRITHNTSLEFPTVTVCHKSPYNITKALELLIKAKLLPKNATGKMVKIPQLAGLNGMTSTDIWTDLAVDVNAFIPECWFGRGITCDAVGKWSLTFTTIGPCYTYQMENARTNLTNTFNNLNVVFQDQKDPSSVAGVRVVLHEPDESPSVLVRTDSMSADFGWARDVKLELRKFQTLNTKKNPCSDDPEYSAEHCISECFQSAVAAVVKCRLPFMNAARDNNSFVPSDCNNPDDYAEANDVLDNMLNLGGWRKHDCDCLHECQETTFLSYPENVAYDNNKIRIRVFYTELVFEDIQEEFAYTMIALLCDIGGTLGLMMGASVLTVCELLEVAWSRLLRLFCLSKNTTEKPIMSVIRVKPAAVVPKTDRLQQQADFMRQAAIYSRNEKNTKKCTLRRNARHNLRTKGIVKKDIACGAAEQRRMPGPKTASLKIRGKWKQAVDAATIQSQAKQFVNTWTDTDEDSLTWRSFKDVSVAGVDAAMDKKSPKLRRVLWAVVLVICLSLMIAQCVDRVMRYIAEPVNINVRITHNTSLEFPTVTVCHKSPYNITKALELLIKAKLLPKYATGKMVNISQLAGLNGMTSTNIWTNLALDANVFIPECWFGRNITCDAVGKWSLTFTTIGPCYTYQMEDARTNLTNTFNNLNVVFQDQKDPSSDVGVRVVLHEPGESPSVLVRTNSMSADFGWARDIKMELRKFKTLNTKKNPCSDDPEYSAEHCISECFQSAVAAVVKCRLPFMNAARDNNSFVLSDCNNPNDYAKANDVLDNMLNLGGWRKLDCDCLRECQETTFLSYPENVAFEENIIRIRIFYTELVYEDIQEEFAYTMIALLCDIGGTLGLLMGASVLTVCELLEVAWSRLLRLFCLSKNTTEQPIMSLIRVKPVAAVPRLQQQMDFMRQAAIYSSNEKNMKNGNFQRFENSNFGERIVFH</sequence>
<keyword evidence="8 12" id="KW-0406">Ion transport</keyword>
<keyword evidence="3 12" id="KW-0813">Transport</keyword>
<keyword evidence="5 12" id="KW-0812">Transmembrane</keyword>
<organism evidence="14 15">
    <name type="scientific">Cloeon dipterum</name>
    <dbReference type="NCBI Taxonomy" id="197152"/>
    <lineage>
        <taxon>Eukaryota</taxon>
        <taxon>Metazoa</taxon>
        <taxon>Ecdysozoa</taxon>
        <taxon>Arthropoda</taxon>
        <taxon>Hexapoda</taxon>
        <taxon>Insecta</taxon>
        <taxon>Pterygota</taxon>
        <taxon>Palaeoptera</taxon>
        <taxon>Ephemeroptera</taxon>
        <taxon>Pisciforma</taxon>
        <taxon>Baetidae</taxon>
        <taxon>Cloeon</taxon>
    </lineage>
</organism>
<dbReference type="GO" id="GO:0005886">
    <property type="term" value="C:plasma membrane"/>
    <property type="evidence" value="ECO:0007669"/>
    <property type="project" value="TreeGrafter"/>
</dbReference>
<dbReference type="OrthoDB" id="6628406at2759"/>
<dbReference type="InterPro" id="IPR001873">
    <property type="entry name" value="ENaC"/>
</dbReference>
<keyword evidence="15" id="KW-1185">Reference proteome</keyword>
<proteinExistence type="inferred from homology"/>
<evidence type="ECO:0000256" key="13">
    <source>
        <dbReference type="SAM" id="Phobius"/>
    </source>
</evidence>
<dbReference type="Proteomes" id="UP000494165">
    <property type="component" value="Unassembled WGS sequence"/>
</dbReference>
<dbReference type="EMBL" id="CADEPI010000106">
    <property type="protein sequence ID" value="CAB3374971.1"/>
    <property type="molecule type" value="Genomic_DNA"/>
</dbReference>
<evidence type="ECO:0000256" key="6">
    <source>
        <dbReference type="ARBA" id="ARBA00022989"/>
    </source>
</evidence>
<comment type="similarity">
    <text evidence="2 12">Belongs to the amiloride-sensitive sodium channel (TC 1.A.6) family.</text>
</comment>
<gene>
    <name evidence="14" type="ORF">CLODIP_2_CD02919</name>
</gene>
<comment type="caution">
    <text evidence="14">The sequence shown here is derived from an EMBL/GenBank/DDBJ whole genome shotgun (WGS) entry which is preliminary data.</text>
</comment>
<evidence type="ECO:0000256" key="9">
    <source>
        <dbReference type="ARBA" id="ARBA00023136"/>
    </source>
</evidence>
<keyword evidence="6 13" id="KW-1133">Transmembrane helix</keyword>
<evidence type="ECO:0000256" key="8">
    <source>
        <dbReference type="ARBA" id="ARBA00023065"/>
    </source>
</evidence>
<evidence type="ECO:0000313" key="14">
    <source>
        <dbReference type="EMBL" id="CAB3374971.1"/>
    </source>
</evidence>
<dbReference type="AlphaFoldDB" id="A0A8S1D287"/>
<dbReference type="Pfam" id="PF00858">
    <property type="entry name" value="ASC"/>
    <property type="match status" value="2"/>
</dbReference>
<keyword evidence="4 12" id="KW-0894">Sodium channel</keyword>
<evidence type="ECO:0000256" key="5">
    <source>
        <dbReference type="ARBA" id="ARBA00022692"/>
    </source>
</evidence>
<dbReference type="Gene3D" id="1.10.287.770">
    <property type="entry name" value="YojJ-like"/>
    <property type="match status" value="2"/>
</dbReference>
<evidence type="ECO:0000313" key="15">
    <source>
        <dbReference type="Proteomes" id="UP000494165"/>
    </source>
</evidence>
<evidence type="ECO:0000256" key="1">
    <source>
        <dbReference type="ARBA" id="ARBA00004141"/>
    </source>
</evidence>
<evidence type="ECO:0000256" key="11">
    <source>
        <dbReference type="ARBA" id="ARBA00023303"/>
    </source>
</evidence>
<protein>
    <recommendedName>
        <fullName evidence="16">Amiloride-sensitive sodium channel</fullName>
    </recommendedName>
</protein>
<evidence type="ECO:0000256" key="10">
    <source>
        <dbReference type="ARBA" id="ARBA00023201"/>
    </source>
</evidence>
<evidence type="ECO:0000256" key="12">
    <source>
        <dbReference type="RuleBase" id="RU000679"/>
    </source>
</evidence>
<dbReference type="PANTHER" id="PTHR11690:SF300">
    <property type="entry name" value="PICKPOCKET PROTEIN 19"/>
    <property type="match status" value="1"/>
</dbReference>
<accession>A0A8S1D287</accession>
<feature type="transmembrane region" description="Helical" evidence="13">
    <location>
        <begin position="70"/>
        <end position="86"/>
    </location>
</feature>
<comment type="subcellular location">
    <subcellularLocation>
        <location evidence="1">Membrane</location>
        <topology evidence="1">Multi-pass membrane protein</topology>
    </subcellularLocation>
</comment>
<reference evidence="14 15" key="1">
    <citation type="submission" date="2020-04" db="EMBL/GenBank/DDBJ databases">
        <authorList>
            <person name="Alioto T."/>
            <person name="Alioto T."/>
            <person name="Gomez Garrido J."/>
        </authorList>
    </citation>
    <scope>NUCLEOTIDE SEQUENCE [LARGE SCALE GENOMIC DNA]</scope>
</reference>
<keyword evidence="9 13" id="KW-0472">Membrane</keyword>
<keyword evidence="7" id="KW-0915">Sodium</keyword>
<evidence type="ECO:0000256" key="4">
    <source>
        <dbReference type="ARBA" id="ARBA00022461"/>
    </source>
</evidence>
<dbReference type="PRINTS" id="PR01078">
    <property type="entry name" value="AMINACHANNEL"/>
</dbReference>
<evidence type="ECO:0000256" key="7">
    <source>
        <dbReference type="ARBA" id="ARBA00023053"/>
    </source>
</evidence>
<evidence type="ECO:0008006" key="16">
    <source>
        <dbReference type="Google" id="ProtNLM"/>
    </source>
</evidence>